<evidence type="ECO:0000313" key="1">
    <source>
        <dbReference type="EMBL" id="CAB4697885.1"/>
    </source>
</evidence>
<dbReference type="EMBL" id="CAEZXM010000201">
    <property type="protein sequence ID" value="CAB4697885.1"/>
    <property type="molecule type" value="Genomic_DNA"/>
</dbReference>
<proteinExistence type="predicted"/>
<accession>A0A6J6PM41</accession>
<dbReference type="SUPFAM" id="SSF89796">
    <property type="entry name" value="CoA-transferase family III (CaiB/BaiF)"/>
    <property type="match status" value="1"/>
</dbReference>
<reference evidence="1" key="1">
    <citation type="submission" date="2020-05" db="EMBL/GenBank/DDBJ databases">
        <authorList>
            <person name="Chiriac C."/>
            <person name="Salcher M."/>
            <person name="Ghai R."/>
            <person name="Kavagutti S V."/>
        </authorList>
    </citation>
    <scope>NUCLEOTIDE SEQUENCE</scope>
</reference>
<dbReference type="InterPro" id="IPR023606">
    <property type="entry name" value="CoA-Trfase_III_dom_1_sf"/>
</dbReference>
<organism evidence="1">
    <name type="scientific">freshwater metagenome</name>
    <dbReference type="NCBI Taxonomy" id="449393"/>
    <lineage>
        <taxon>unclassified sequences</taxon>
        <taxon>metagenomes</taxon>
        <taxon>ecological metagenomes</taxon>
    </lineage>
</organism>
<dbReference type="AlphaFoldDB" id="A0A6J6PM41"/>
<protein>
    <submittedName>
        <fullName evidence="1">Unannotated protein</fullName>
    </submittedName>
</protein>
<gene>
    <name evidence="1" type="ORF">UFOPK2366_01107</name>
</gene>
<name>A0A6J6PM41_9ZZZZ</name>
<sequence>MPPARAGEHTREVLADWGIGATDIDTLFASGAIK</sequence>